<dbReference type="PANTHER" id="PTHR38467:SF1">
    <property type="entry name" value="CONJUGATIVE TRANSFER: ASSEMBLY"/>
    <property type="match status" value="1"/>
</dbReference>
<dbReference type="Proteomes" id="UP000494249">
    <property type="component" value="Unassembled WGS sequence"/>
</dbReference>
<feature type="domain" description="TraG P-loop" evidence="1">
    <location>
        <begin position="428"/>
        <end position="801"/>
    </location>
</feature>
<dbReference type="SUPFAM" id="SSF52540">
    <property type="entry name" value="P-loop containing nucleoside triphosphate hydrolases"/>
    <property type="match status" value="1"/>
</dbReference>
<dbReference type="PANTHER" id="PTHR38467">
    <property type="match status" value="1"/>
</dbReference>
<dbReference type="EMBL" id="CADIKB010000043">
    <property type="protein sequence ID" value="CAB3731941.1"/>
    <property type="molecule type" value="Genomic_DNA"/>
</dbReference>
<evidence type="ECO:0000259" key="1">
    <source>
        <dbReference type="Pfam" id="PF19044"/>
    </source>
</evidence>
<dbReference type="RefSeq" id="WP_035478324.1">
    <property type="nucleotide sequence ID" value="NZ_CADFGL010000041.1"/>
</dbReference>
<dbReference type="InterPro" id="IPR025955">
    <property type="entry name" value="TraC/Conjuga_ATPase"/>
</dbReference>
<dbReference type="AlphaFoldDB" id="A0A6J5CDE1"/>
<dbReference type="Gene3D" id="3.40.50.300">
    <property type="entry name" value="P-loop containing nucleotide triphosphate hydrolases"/>
    <property type="match status" value="1"/>
</dbReference>
<evidence type="ECO:0000313" key="3">
    <source>
        <dbReference type="Proteomes" id="UP000494249"/>
    </source>
</evidence>
<name>A0A6J5CDE1_9BURK</name>
<proteinExistence type="predicted"/>
<dbReference type="InterPro" id="IPR053155">
    <property type="entry name" value="F-pilin_assembly_TraC"/>
</dbReference>
<reference evidence="2 3" key="1">
    <citation type="submission" date="2020-04" db="EMBL/GenBank/DDBJ databases">
        <authorList>
            <person name="De Canck E."/>
        </authorList>
    </citation>
    <scope>NUCLEOTIDE SEQUENCE [LARGE SCALE GENOMIC DNA]</scope>
    <source>
        <strain evidence="2 3">LMG 22037</strain>
    </source>
</reference>
<protein>
    <submittedName>
        <fullName evidence="2">Protein TraC</fullName>
    </submittedName>
</protein>
<evidence type="ECO:0000313" key="2">
    <source>
        <dbReference type="EMBL" id="CAB3731941.1"/>
    </source>
</evidence>
<dbReference type="Pfam" id="PF19044">
    <property type="entry name" value="P-loop_TraG"/>
    <property type="match status" value="1"/>
</dbReference>
<dbReference type="InterPro" id="IPR027417">
    <property type="entry name" value="P-loop_NTPase"/>
</dbReference>
<dbReference type="Gene3D" id="1.10.8.730">
    <property type="match status" value="1"/>
</dbReference>
<accession>A0A6J5CDE1</accession>
<organism evidence="2 3">
    <name type="scientific">Paraburkholderia phenoliruptrix</name>
    <dbReference type="NCBI Taxonomy" id="252970"/>
    <lineage>
        <taxon>Bacteria</taxon>
        <taxon>Pseudomonadati</taxon>
        <taxon>Pseudomonadota</taxon>
        <taxon>Betaproteobacteria</taxon>
        <taxon>Burkholderiales</taxon>
        <taxon>Burkholderiaceae</taxon>
        <taxon>Paraburkholderia</taxon>
    </lineage>
</organism>
<gene>
    <name evidence="2" type="primary">traC_2</name>
    <name evidence="2" type="ORF">LMG22037_05656</name>
</gene>
<dbReference type="InterPro" id="IPR043964">
    <property type="entry name" value="P-loop_TraG"/>
</dbReference>
<dbReference type="Pfam" id="PF11130">
    <property type="entry name" value="TraC_F_IV"/>
    <property type="match status" value="1"/>
</dbReference>
<sequence length="807" mass="91011">MGAIDRIREMMNRGRPADSFTCLAADDDIYFFEEGALGCLLQGDFITGADLNIQKMLENMLGEHYPPGTFIQDIQMAVPDLEGALEIYREARIHSPRGNRIAQTACTERADFIAAAAHRPLAPTLHTRVLDTRHYVTLKVPTRGLPFPKDVEIAEFRELRDRLQSMYEAAKLDIQPVGPDEYLSVLRRYFDMYGAWNRSYDESTTLRDQIFEPAQRIRQYKNTIRADSPGTSGHVHIGLMTTAKYPKKASLHLMDVLRGTPDGTGTQISMPFVLTTTIHIPEQSAKIGKLRTKSTLVTQQAFGPMLKWVPILAAKKRGFDTLIASLDAGANAVEINTTLALFDRSPRRINKMMSRLKSYFAGQDMQMAPEKHIIWPNFYNTLPLCPTARTIENTRRFFTMASTHAAQFLPVIDEWRGYGRAMLLTTRRGRPFRYDVFDPRNSNFNWIWTADPGAGKSFAVQRKVQDYLALGAVVRILDIRRSHAKFTRAHHGDYIEFSEHARCSLNPFTHVTNIDQSIGVLQALLCKMANPHESTGSSEAVRIMSATKSVWASYGPAMEITGVYLYLMNQDDDISRELARKLYPFTTEGPYGAWFTGPNTLRADAQLTTFELFDLRSQPHLQQVILQLLMIRCEQDMYETKGSSQQKLLIIEEGGDLMPDEPFARFLAQLYAKVRKETGSVGLVLQNLTQLYNSPHGPTIAGTAATKYIMKQTSEAINLARQSGWMDIGEGEANLLRTVHTIKGRAGYSEIYLRTEHGSGIARLVESRFNQVLFSSEGRERDEIIAALQRGDDVVQAVHEFIRGETA</sequence>